<reference evidence="2 4" key="1">
    <citation type="submission" date="2008-03" db="EMBL/GenBank/DDBJ databases">
        <title>Annotation of Ixodes scapularis.</title>
        <authorList>
            <consortium name="Ixodes scapularis Genome Project Consortium"/>
            <person name="Caler E."/>
            <person name="Hannick L.I."/>
            <person name="Bidwell S."/>
            <person name="Joardar V."/>
            <person name="Thiagarajan M."/>
            <person name="Amedeo P."/>
            <person name="Galinsky K.J."/>
            <person name="Schobel S."/>
            <person name="Inman J."/>
            <person name="Hostetler J."/>
            <person name="Miller J."/>
            <person name="Hammond M."/>
            <person name="Megy K."/>
            <person name="Lawson D."/>
            <person name="Kodira C."/>
            <person name="Sutton G."/>
            <person name="Meyer J."/>
            <person name="Hill C.A."/>
            <person name="Birren B."/>
            <person name="Nene V."/>
            <person name="Collins F."/>
            <person name="Alarcon-Chaidez F."/>
            <person name="Wikel S."/>
            <person name="Strausberg R."/>
        </authorList>
    </citation>
    <scope>NUCLEOTIDE SEQUENCE [LARGE SCALE GENOMIC DNA]</scope>
    <source>
        <strain evidence="4">Wikel</strain>
        <strain evidence="2">Wikel colony</strain>
    </source>
</reference>
<dbReference type="VEuPathDB" id="VectorBase:ISCW018684"/>
<evidence type="ECO:0000256" key="1">
    <source>
        <dbReference type="SAM" id="MobiDB-lite"/>
    </source>
</evidence>
<dbReference type="HOGENOM" id="CLU_1148311_0_0_1"/>
<dbReference type="VEuPathDB" id="VectorBase:ISCI018684"/>
<dbReference type="EnsemblMetazoa" id="ISCW018684-RA">
    <property type="protein sequence ID" value="ISCW018684-PA"/>
    <property type="gene ID" value="ISCW018684"/>
</dbReference>
<reference evidence="3" key="2">
    <citation type="submission" date="2020-05" db="UniProtKB">
        <authorList>
            <consortium name="EnsemblMetazoa"/>
        </authorList>
    </citation>
    <scope>IDENTIFICATION</scope>
    <source>
        <strain evidence="3">wikel</strain>
    </source>
</reference>
<dbReference type="Proteomes" id="UP000001555">
    <property type="component" value="Unassembled WGS sequence"/>
</dbReference>
<name>B7PLF2_IXOSC</name>
<dbReference type="EMBL" id="ABJB010381910">
    <property type="status" value="NOT_ANNOTATED_CDS"/>
    <property type="molecule type" value="Genomic_DNA"/>
</dbReference>
<sequence length="242" mass="25989">MTGVVRRGQRTRRLDFPDLGIDRPKPMSVRGPSRSFQASALLSPRSPQLEATHAASRQSLYSLPPTLVNVERTTPKQNVGDEPRATGEEQLLLGRKVPSRLAVRSLRESSDHSTLQGDPEGVTIGSPSLHFRQLTEVKRDVAQRVVAGRRQRAGKRAPASPVSQRGHDATVPTPDPARTAAPNRGRDRSRDLGLVIGVAYSQQLRCVARRPRDTAGPPDCCGVLEVLGASGGPTPATFPGPG</sequence>
<accession>B7PLF2</accession>
<feature type="compositionally biased region" description="Basic and acidic residues" evidence="1">
    <location>
        <begin position="12"/>
        <end position="25"/>
    </location>
</feature>
<feature type="region of interest" description="Disordered" evidence="1">
    <location>
        <begin position="146"/>
        <end position="189"/>
    </location>
</feature>
<evidence type="ECO:0000313" key="4">
    <source>
        <dbReference type="Proteomes" id="UP000001555"/>
    </source>
</evidence>
<dbReference type="PaxDb" id="6945-B7PLF2"/>
<feature type="region of interest" description="Disordered" evidence="1">
    <location>
        <begin position="73"/>
        <end position="127"/>
    </location>
</feature>
<protein>
    <submittedName>
        <fullName evidence="2 3">Uncharacterized protein</fullName>
    </submittedName>
</protein>
<dbReference type="EMBL" id="DS740194">
    <property type="protein sequence ID" value="EEC07424.1"/>
    <property type="molecule type" value="Genomic_DNA"/>
</dbReference>
<feature type="region of interest" description="Disordered" evidence="1">
    <location>
        <begin position="1"/>
        <end position="60"/>
    </location>
</feature>
<keyword evidence="4" id="KW-1185">Reference proteome</keyword>
<gene>
    <name evidence="2" type="ORF">IscW_ISCW018684</name>
</gene>
<proteinExistence type="predicted"/>
<evidence type="ECO:0000313" key="2">
    <source>
        <dbReference type="EMBL" id="EEC07424.1"/>
    </source>
</evidence>
<evidence type="ECO:0000313" key="3">
    <source>
        <dbReference type="EnsemblMetazoa" id="ISCW018684-PA"/>
    </source>
</evidence>
<dbReference type="InParanoid" id="B7PLF2"/>
<organism>
    <name type="scientific">Ixodes scapularis</name>
    <name type="common">Black-legged tick</name>
    <name type="synonym">Deer tick</name>
    <dbReference type="NCBI Taxonomy" id="6945"/>
    <lineage>
        <taxon>Eukaryota</taxon>
        <taxon>Metazoa</taxon>
        <taxon>Ecdysozoa</taxon>
        <taxon>Arthropoda</taxon>
        <taxon>Chelicerata</taxon>
        <taxon>Arachnida</taxon>
        <taxon>Acari</taxon>
        <taxon>Parasitiformes</taxon>
        <taxon>Ixodida</taxon>
        <taxon>Ixodoidea</taxon>
        <taxon>Ixodidae</taxon>
        <taxon>Ixodinae</taxon>
        <taxon>Ixodes</taxon>
    </lineage>
</organism>
<dbReference type="AlphaFoldDB" id="B7PLF2"/>